<evidence type="ECO:0000313" key="3">
    <source>
        <dbReference type="EMBL" id="CEP22228.1"/>
    </source>
</evidence>
<dbReference type="SUPFAM" id="SSF52833">
    <property type="entry name" value="Thioredoxin-like"/>
    <property type="match status" value="1"/>
</dbReference>
<reference evidence="3" key="1">
    <citation type="submission" date="2014-12" db="EMBL/GenBank/DDBJ databases">
        <authorList>
            <person name="Jaenicke S."/>
        </authorList>
    </citation>
    <scope>NUCLEOTIDE SEQUENCE [LARGE SCALE GENOMIC DNA]</scope>
    <source>
        <strain evidence="3">CBS1600</strain>
    </source>
</reference>
<gene>
    <name evidence="3" type="ORF">BN1211_2518</name>
    <name evidence="4" type="ORF">CYBJADRAFT_168285</name>
</gene>
<dbReference type="Gene3D" id="3.40.30.10">
    <property type="entry name" value="Glutaredoxin"/>
    <property type="match status" value="1"/>
</dbReference>
<dbReference type="PANTHER" id="PTHR31902:SF7">
    <property type="entry name" value="ALTERED INHERITANCE OF MITOCHONDRIA PROTEIN 32"/>
    <property type="match status" value="1"/>
</dbReference>
<reference evidence="4 6" key="3">
    <citation type="journal article" date="2016" name="Proc. Natl. Acad. Sci. U.S.A.">
        <title>Comparative genomics of biotechnologically important yeasts.</title>
        <authorList>
            <person name="Riley R."/>
            <person name="Haridas S."/>
            <person name="Wolfe K.H."/>
            <person name="Lopes M.R."/>
            <person name="Hittinger C.T."/>
            <person name="Goeker M."/>
            <person name="Salamov A.A."/>
            <person name="Wisecaver J.H."/>
            <person name="Long T.M."/>
            <person name="Calvey C.H."/>
            <person name="Aerts A.L."/>
            <person name="Barry K.W."/>
            <person name="Choi C."/>
            <person name="Clum A."/>
            <person name="Coughlan A.Y."/>
            <person name="Deshpande S."/>
            <person name="Douglass A.P."/>
            <person name="Hanson S.J."/>
            <person name="Klenk H.-P."/>
            <person name="LaButti K.M."/>
            <person name="Lapidus A."/>
            <person name="Lindquist E.A."/>
            <person name="Lipzen A.M."/>
            <person name="Meier-Kolthoff J.P."/>
            <person name="Ohm R.A."/>
            <person name="Otillar R.P."/>
            <person name="Pangilinan J.L."/>
            <person name="Peng Y."/>
            <person name="Rokas A."/>
            <person name="Rosa C.A."/>
            <person name="Scheuner C."/>
            <person name="Sibirny A.A."/>
            <person name="Slot J.C."/>
            <person name="Stielow J.B."/>
            <person name="Sun H."/>
            <person name="Kurtzman C.P."/>
            <person name="Blackwell M."/>
            <person name="Grigoriev I.V."/>
            <person name="Jeffries T.W."/>
        </authorList>
    </citation>
    <scope>NUCLEOTIDE SEQUENCE [LARGE SCALE GENOMIC DNA]</scope>
    <source>
        <strain evidence="6">ATCC 18201 / CBS 1600 / BCRC 20928 / JCM 3617 / NBRC 0987 / NRRL Y-1542</strain>
        <strain evidence="4">NRRL Y-1542</strain>
    </source>
</reference>
<comment type="similarity">
    <text evidence="1">Belongs to the AIM32 family.</text>
</comment>
<dbReference type="Proteomes" id="UP000094389">
    <property type="component" value="Unassembled WGS sequence"/>
</dbReference>
<evidence type="ECO:0000313" key="4">
    <source>
        <dbReference type="EMBL" id="ODV72747.1"/>
    </source>
</evidence>
<dbReference type="GeneID" id="30989700"/>
<dbReference type="EMBL" id="KV453933">
    <property type="protein sequence ID" value="ODV72747.1"/>
    <property type="molecule type" value="Genomic_DNA"/>
</dbReference>
<accession>A0A1E4RZR7</accession>
<dbReference type="PANTHER" id="PTHR31902">
    <property type="entry name" value="ACTIN PATCHES DISTAL PROTEIN 1"/>
    <property type="match status" value="1"/>
</dbReference>
<sequence>MCECQYPKDKPIDLEKPLYGTKAISWKHALVYSDTLASHWKSKVELMPDELISRLAATKRSSTDPMHPVLISNVQLERESEGTVLVFPDAKVYDVSSSNASEFMKQVLNPNGDPSQIPSQPFQGKLVLICGHEQRDIRCGLIAPILHNEFRENLKQRGLLYNPIDNAHGVRVGLVSHIGGHAYAGNVLYFDEDGLTIWYGRCEARHVDGIIQETIINKNIIKEMFRGRFS</sequence>
<dbReference type="InterPro" id="IPR009737">
    <property type="entry name" value="Aim32/Apd1-like"/>
</dbReference>
<evidence type="ECO:0000313" key="5">
    <source>
        <dbReference type="Proteomes" id="UP000038830"/>
    </source>
</evidence>
<dbReference type="EMBL" id="CDQK01000003">
    <property type="protein sequence ID" value="CEP22228.1"/>
    <property type="molecule type" value="Genomic_DNA"/>
</dbReference>
<dbReference type="Proteomes" id="UP000038830">
    <property type="component" value="Unassembled WGS sequence"/>
</dbReference>
<reference evidence="5" key="2">
    <citation type="journal article" date="2015" name="J. Biotechnol.">
        <title>The structure of the Cyberlindnera jadinii genome and its relation to Candida utilis analyzed by the occurrence of single nucleotide polymorphisms.</title>
        <authorList>
            <person name="Rupp O."/>
            <person name="Brinkrolf K."/>
            <person name="Buerth C."/>
            <person name="Kunigo M."/>
            <person name="Schneider J."/>
            <person name="Jaenicke S."/>
            <person name="Goesmann A."/>
            <person name="Puehler A."/>
            <person name="Jaeger K.-E."/>
            <person name="Ernst J.F."/>
        </authorList>
    </citation>
    <scope>NUCLEOTIDE SEQUENCE [LARGE SCALE GENOMIC DNA]</scope>
    <source>
        <strain evidence="5">ATCC 18201 / CBS 1600 / BCRC 20928 / JCM 3617 / NBRC 0987 / NRRL Y-1542</strain>
    </source>
</reference>
<name>A0A0H5C300_CYBJN</name>
<dbReference type="CDD" id="cd03062">
    <property type="entry name" value="TRX_Fd_Sucrase"/>
    <property type="match status" value="1"/>
</dbReference>
<proteinExistence type="inferred from homology"/>
<dbReference type="Pfam" id="PF06999">
    <property type="entry name" value="Suc_Fer-like"/>
    <property type="match status" value="1"/>
</dbReference>
<organism evidence="3 5">
    <name type="scientific">Cyberlindnera jadinii (strain ATCC 18201 / CBS 1600 / BCRC 20928 / JCM 3617 / NBRC 0987 / NRRL Y-1542)</name>
    <name type="common">Torula yeast</name>
    <name type="synonym">Candida utilis</name>
    <dbReference type="NCBI Taxonomy" id="983966"/>
    <lineage>
        <taxon>Eukaryota</taxon>
        <taxon>Fungi</taxon>
        <taxon>Dikarya</taxon>
        <taxon>Ascomycota</taxon>
        <taxon>Saccharomycotina</taxon>
        <taxon>Saccharomycetes</taxon>
        <taxon>Phaffomycetales</taxon>
        <taxon>Phaffomycetaceae</taxon>
        <taxon>Cyberlindnera</taxon>
    </lineage>
</organism>
<evidence type="ECO:0000256" key="2">
    <source>
        <dbReference type="ARBA" id="ARBA00040895"/>
    </source>
</evidence>
<dbReference type="InterPro" id="IPR036249">
    <property type="entry name" value="Thioredoxin-like_sf"/>
</dbReference>
<dbReference type="RefSeq" id="XP_020069786.1">
    <property type="nucleotide sequence ID" value="XM_020215304.1"/>
</dbReference>
<protein>
    <recommendedName>
        <fullName evidence="2">Altered inheritance of mitochondria protein 32</fullName>
    </recommendedName>
</protein>
<evidence type="ECO:0000256" key="1">
    <source>
        <dbReference type="ARBA" id="ARBA00038208"/>
    </source>
</evidence>
<accession>A0A0H5C300</accession>
<dbReference type="STRING" id="983966.A0A0H5C300"/>
<dbReference type="OMA" id="IWYGRVF"/>
<evidence type="ECO:0000313" key="6">
    <source>
        <dbReference type="Proteomes" id="UP000094389"/>
    </source>
</evidence>
<keyword evidence="6" id="KW-1185">Reference proteome</keyword>
<dbReference type="OrthoDB" id="10253744at2759"/>
<dbReference type="AlphaFoldDB" id="A0A0H5C300"/>